<keyword evidence="6 8" id="KW-0472">Membrane</keyword>
<dbReference type="GO" id="GO:0022841">
    <property type="term" value="F:potassium ion leak channel activity"/>
    <property type="evidence" value="ECO:0007669"/>
    <property type="project" value="TreeGrafter"/>
</dbReference>
<organism evidence="10 11">
    <name type="scientific">Protopolystoma xenopodis</name>
    <dbReference type="NCBI Taxonomy" id="117903"/>
    <lineage>
        <taxon>Eukaryota</taxon>
        <taxon>Metazoa</taxon>
        <taxon>Spiralia</taxon>
        <taxon>Lophotrochozoa</taxon>
        <taxon>Platyhelminthes</taxon>
        <taxon>Monogenea</taxon>
        <taxon>Polyopisthocotylea</taxon>
        <taxon>Polystomatidea</taxon>
        <taxon>Polystomatidae</taxon>
        <taxon>Protopolystoma</taxon>
    </lineage>
</organism>
<feature type="transmembrane region" description="Helical" evidence="8">
    <location>
        <begin position="45"/>
        <end position="67"/>
    </location>
</feature>
<reference evidence="10" key="1">
    <citation type="submission" date="2018-11" db="EMBL/GenBank/DDBJ databases">
        <authorList>
            <consortium name="Pathogen Informatics"/>
        </authorList>
    </citation>
    <scope>NUCLEOTIDE SEQUENCE</scope>
</reference>
<gene>
    <name evidence="10" type="ORF">PXEA_LOCUS22738</name>
</gene>
<evidence type="ECO:0000259" key="9">
    <source>
        <dbReference type="Pfam" id="PF07885"/>
    </source>
</evidence>
<keyword evidence="4 8" id="KW-1133">Transmembrane helix</keyword>
<evidence type="ECO:0000256" key="1">
    <source>
        <dbReference type="ARBA" id="ARBA00004141"/>
    </source>
</evidence>
<protein>
    <recommendedName>
        <fullName evidence="9">Potassium channel domain-containing protein</fullName>
    </recommendedName>
</protein>
<feature type="transmembrane region" description="Helical" evidence="8">
    <location>
        <begin position="106"/>
        <end position="127"/>
    </location>
</feature>
<dbReference type="PANTHER" id="PTHR11003:SF335">
    <property type="entry name" value="POTASSIUM CHANNEL DOMAIN-CONTAINING PROTEIN"/>
    <property type="match status" value="1"/>
</dbReference>
<keyword evidence="7" id="KW-0407">Ion channel</keyword>
<evidence type="ECO:0000313" key="11">
    <source>
        <dbReference type="Proteomes" id="UP000784294"/>
    </source>
</evidence>
<dbReference type="GO" id="GO:0005886">
    <property type="term" value="C:plasma membrane"/>
    <property type="evidence" value="ECO:0007669"/>
    <property type="project" value="TreeGrafter"/>
</dbReference>
<keyword evidence="5" id="KW-0406">Ion transport</keyword>
<dbReference type="AlphaFoldDB" id="A0A448X6H3"/>
<dbReference type="GO" id="GO:0015271">
    <property type="term" value="F:outward rectifier potassium channel activity"/>
    <property type="evidence" value="ECO:0007669"/>
    <property type="project" value="TreeGrafter"/>
</dbReference>
<dbReference type="PANTHER" id="PTHR11003">
    <property type="entry name" value="POTASSIUM CHANNEL, SUBFAMILY K"/>
    <property type="match status" value="1"/>
</dbReference>
<name>A0A448X6H3_9PLAT</name>
<evidence type="ECO:0000256" key="2">
    <source>
        <dbReference type="ARBA" id="ARBA00022448"/>
    </source>
</evidence>
<dbReference type="Gene3D" id="1.10.287.70">
    <property type="match status" value="1"/>
</dbReference>
<dbReference type="InterPro" id="IPR013099">
    <property type="entry name" value="K_chnl_dom"/>
</dbReference>
<sequence>MASEGEMADWSLLVSQVDRYKEKLQEAWSAGTDELSVQTPSKWTLLGGVYFCFTIFTTIGQFCSYLGNFMQYSSCQKTMIHRWLCRSEQGYGTMVPTTNAGRALTLVYGIVAIPLCILLISRLSVLLTRFIKAISAMAQESSGVPVRLKEAYSRADATFNFTVSTQTVTQCNCRRHS</sequence>
<dbReference type="OrthoDB" id="297496at2759"/>
<dbReference type="Pfam" id="PF07885">
    <property type="entry name" value="Ion_trans_2"/>
    <property type="match status" value="1"/>
</dbReference>
<evidence type="ECO:0000256" key="7">
    <source>
        <dbReference type="ARBA" id="ARBA00023303"/>
    </source>
</evidence>
<accession>A0A448X6H3</accession>
<evidence type="ECO:0000256" key="8">
    <source>
        <dbReference type="SAM" id="Phobius"/>
    </source>
</evidence>
<dbReference type="SUPFAM" id="SSF81324">
    <property type="entry name" value="Voltage-gated potassium channels"/>
    <property type="match status" value="1"/>
</dbReference>
<dbReference type="Proteomes" id="UP000784294">
    <property type="component" value="Unassembled WGS sequence"/>
</dbReference>
<dbReference type="InterPro" id="IPR003280">
    <property type="entry name" value="2pore_dom_K_chnl"/>
</dbReference>
<proteinExistence type="predicted"/>
<comment type="caution">
    <text evidence="10">The sequence shown here is derived from an EMBL/GenBank/DDBJ whole genome shotgun (WGS) entry which is preliminary data.</text>
</comment>
<evidence type="ECO:0000256" key="4">
    <source>
        <dbReference type="ARBA" id="ARBA00022989"/>
    </source>
</evidence>
<keyword evidence="2" id="KW-0813">Transport</keyword>
<evidence type="ECO:0000256" key="5">
    <source>
        <dbReference type="ARBA" id="ARBA00023065"/>
    </source>
</evidence>
<feature type="domain" description="Potassium channel" evidence="9">
    <location>
        <begin position="90"/>
        <end position="128"/>
    </location>
</feature>
<evidence type="ECO:0000313" key="10">
    <source>
        <dbReference type="EMBL" id="VEL29298.1"/>
    </source>
</evidence>
<comment type="subcellular location">
    <subcellularLocation>
        <location evidence="1">Membrane</location>
        <topology evidence="1">Multi-pass membrane protein</topology>
    </subcellularLocation>
</comment>
<keyword evidence="3 8" id="KW-0812">Transmembrane</keyword>
<evidence type="ECO:0000256" key="6">
    <source>
        <dbReference type="ARBA" id="ARBA00023136"/>
    </source>
</evidence>
<evidence type="ECO:0000256" key="3">
    <source>
        <dbReference type="ARBA" id="ARBA00022692"/>
    </source>
</evidence>
<dbReference type="EMBL" id="CAAALY010101918">
    <property type="protein sequence ID" value="VEL29298.1"/>
    <property type="molecule type" value="Genomic_DNA"/>
</dbReference>
<dbReference type="GO" id="GO:0030322">
    <property type="term" value="P:stabilization of membrane potential"/>
    <property type="evidence" value="ECO:0007669"/>
    <property type="project" value="TreeGrafter"/>
</dbReference>
<keyword evidence="11" id="KW-1185">Reference proteome</keyword>